<name>A0A8S5PXN6_9CAUD</name>
<proteinExistence type="predicted"/>
<protein>
    <submittedName>
        <fullName evidence="1">Uncharacterized protein</fullName>
    </submittedName>
</protein>
<reference evidence="1" key="1">
    <citation type="journal article" date="2021" name="Proc. Natl. Acad. Sci. U.S.A.">
        <title>A Catalog of Tens of Thousands of Viruses from Human Metagenomes Reveals Hidden Associations with Chronic Diseases.</title>
        <authorList>
            <person name="Tisza M.J."/>
            <person name="Buck C.B."/>
        </authorList>
    </citation>
    <scope>NUCLEOTIDE SEQUENCE</scope>
    <source>
        <strain evidence="1">Ct2vX3</strain>
    </source>
</reference>
<evidence type="ECO:0000313" key="1">
    <source>
        <dbReference type="EMBL" id="DAE11642.1"/>
    </source>
</evidence>
<organism evidence="1">
    <name type="scientific">Siphoviridae sp. ct2vX3</name>
    <dbReference type="NCBI Taxonomy" id="2825318"/>
    <lineage>
        <taxon>Viruses</taxon>
        <taxon>Duplodnaviria</taxon>
        <taxon>Heunggongvirae</taxon>
        <taxon>Uroviricota</taxon>
        <taxon>Caudoviricetes</taxon>
    </lineage>
</organism>
<sequence length="56" mass="6682">MRTLRFFLFGRSPLNRGLANGKTSPWNWSLEETLRRSVLRKANFKHISIRIRSTYT</sequence>
<accession>A0A8S5PXN6</accession>
<dbReference type="EMBL" id="BK015535">
    <property type="protein sequence ID" value="DAE11642.1"/>
    <property type="molecule type" value="Genomic_DNA"/>
</dbReference>